<accession>A0A1M6CNS6</accession>
<sequence length="215" mass="23550">MTQPWAPKGVSSAAVKEEVDGRIHLGPLGLAGDEQADTLNHGGPDKAVLVFARHRYDDWRRLGLDLPEGGFFENVTLEAPGVDESTVVLGETWRLGGAVVQVTQPRSPCYKLARRWGIDDMVRRAQQTGWVGWYLRVVEPGAVARGDDVELLERPSDAPSVGEVSRVLNRDKRDLDGARRLIDAPGMPARWVAKLARRVAGSLDSDEARRLGPDA</sequence>
<evidence type="ECO:0000313" key="2">
    <source>
        <dbReference type="EMBL" id="SHI62630.1"/>
    </source>
</evidence>
<evidence type="ECO:0000313" key="3">
    <source>
        <dbReference type="Proteomes" id="UP000184512"/>
    </source>
</evidence>
<feature type="domain" description="MOSC" evidence="1">
    <location>
        <begin position="17"/>
        <end position="152"/>
    </location>
</feature>
<dbReference type="InterPro" id="IPR005163">
    <property type="entry name" value="Tri_helical_YiiM-like"/>
</dbReference>
<dbReference type="InterPro" id="IPR005302">
    <property type="entry name" value="MoCF_Sase_C"/>
</dbReference>
<dbReference type="AlphaFoldDB" id="A0A1M6CNS6"/>
<keyword evidence="3" id="KW-1185">Reference proteome</keyword>
<dbReference type="GO" id="GO:0030170">
    <property type="term" value="F:pyridoxal phosphate binding"/>
    <property type="evidence" value="ECO:0007669"/>
    <property type="project" value="InterPro"/>
</dbReference>
<name>A0A1M6CNS6_9ACTN</name>
<dbReference type="GO" id="GO:0003824">
    <property type="term" value="F:catalytic activity"/>
    <property type="evidence" value="ECO:0007669"/>
    <property type="project" value="InterPro"/>
</dbReference>
<evidence type="ECO:0000259" key="1">
    <source>
        <dbReference type="PROSITE" id="PS51340"/>
    </source>
</evidence>
<dbReference type="Pfam" id="PF03475">
    <property type="entry name" value="YiiM_3-alpha"/>
    <property type="match status" value="1"/>
</dbReference>
<dbReference type="PROSITE" id="PS51340">
    <property type="entry name" value="MOSC"/>
    <property type="match status" value="1"/>
</dbReference>
<dbReference type="Pfam" id="PF03473">
    <property type="entry name" value="MOSC"/>
    <property type="match status" value="1"/>
</dbReference>
<dbReference type="InterPro" id="IPR052353">
    <property type="entry name" value="Benzoxazolinone_Detox_Enz"/>
</dbReference>
<dbReference type="PANTHER" id="PTHR30212:SF2">
    <property type="entry name" value="PROTEIN YIIM"/>
    <property type="match status" value="1"/>
</dbReference>
<dbReference type="Proteomes" id="UP000184512">
    <property type="component" value="Unassembled WGS sequence"/>
</dbReference>
<gene>
    <name evidence="2" type="ORF">SAMN02745244_00723</name>
</gene>
<dbReference type="GO" id="GO:0030151">
    <property type="term" value="F:molybdenum ion binding"/>
    <property type="evidence" value="ECO:0007669"/>
    <property type="project" value="InterPro"/>
</dbReference>
<dbReference type="STRING" id="1123357.SAMN02745244_00723"/>
<dbReference type="InterPro" id="IPR011037">
    <property type="entry name" value="Pyrv_Knase-like_insert_dom_sf"/>
</dbReference>
<dbReference type="Gene3D" id="2.40.33.20">
    <property type="entry name" value="PK beta-barrel domain-like"/>
    <property type="match status" value="1"/>
</dbReference>
<dbReference type="EMBL" id="FQZG01000010">
    <property type="protein sequence ID" value="SHI62630.1"/>
    <property type="molecule type" value="Genomic_DNA"/>
</dbReference>
<dbReference type="PANTHER" id="PTHR30212">
    <property type="entry name" value="PROTEIN YIIM"/>
    <property type="match status" value="1"/>
</dbReference>
<proteinExistence type="predicted"/>
<organism evidence="2 3">
    <name type="scientific">Tessaracoccus bendigoensis DSM 12906</name>
    <dbReference type="NCBI Taxonomy" id="1123357"/>
    <lineage>
        <taxon>Bacteria</taxon>
        <taxon>Bacillati</taxon>
        <taxon>Actinomycetota</taxon>
        <taxon>Actinomycetes</taxon>
        <taxon>Propionibacteriales</taxon>
        <taxon>Propionibacteriaceae</taxon>
        <taxon>Tessaracoccus</taxon>
    </lineage>
</organism>
<protein>
    <submittedName>
        <fullName evidence="2">MOSC domain-containing protein YiiM</fullName>
    </submittedName>
</protein>
<dbReference type="SUPFAM" id="SSF50800">
    <property type="entry name" value="PK beta-barrel domain-like"/>
    <property type="match status" value="1"/>
</dbReference>
<reference evidence="2 3" key="1">
    <citation type="submission" date="2016-11" db="EMBL/GenBank/DDBJ databases">
        <authorList>
            <person name="Jaros S."/>
            <person name="Januszkiewicz K."/>
            <person name="Wedrychowicz H."/>
        </authorList>
    </citation>
    <scope>NUCLEOTIDE SEQUENCE [LARGE SCALE GENOMIC DNA]</scope>
    <source>
        <strain evidence="2 3">DSM 12906</strain>
    </source>
</reference>